<keyword evidence="3" id="KW-1185">Reference proteome</keyword>
<dbReference type="SUPFAM" id="SSF50891">
    <property type="entry name" value="Cyclophilin-like"/>
    <property type="match status" value="1"/>
</dbReference>
<evidence type="ECO:0000313" key="2">
    <source>
        <dbReference type="EMBL" id="SCB29114.1"/>
    </source>
</evidence>
<dbReference type="OrthoDB" id="5298378at2"/>
<feature type="domain" description="Cyclophilin-like" evidence="1">
    <location>
        <begin position="47"/>
        <end position="157"/>
    </location>
</feature>
<dbReference type="Proteomes" id="UP000186228">
    <property type="component" value="Unassembled WGS sequence"/>
</dbReference>
<name>A0A1C3VNR4_9HYPH</name>
<dbReference type="STRING" id="52131.GA0061100_10713"/>
<dbReference type="EMBL" id="FMAC01000007">
    <property type="protein sequence ID" value="SCB29114.1"/>
    <property type="molecule type" value="Genomic_DNA"/>
</dbReference>
<reference evidence="3" key="1">
    <citation type="submission" date="2016-08" db="EMBL/GenBank/DDBJ databases">
        <authorList>
            <person name="Varghese N."/>
            <person name="Submissions Spin"/>
        </authorList>
    </citation>
    <scope>NUCLEOTIDE SEQUENCE [LARGE SCALE GENOMIC DNA]</scope>
    <source>
        <strain evidence="3">CCBAU 57015</strain>
    </source>
</reference>
<evidence type="ECO:0000259" key="1">
    <source>
        <dbReference type="Pfam" id="PF18050"/>
    </source>
</evidence>
<dbReference type="AlphaFoldDB" id="A0A1C3VNR4"/>
<protein>
    <recommendedName>
        <fullName evidence="1">Cyclophilin-like domain-containing protein</fullName>
    </recommendedName>
</protein>
<gene>
    <name evidence="2" type="ORF">GA0061100_10713</name>
</gene>
<accession>A0A1C3VNR4</accession>
<dbReference type="RefSeq" id="WP_075854801.1">
    <property type="nucleotide sequence ID" value="NZ_FMAC01000007.1"/>
</dbReference>
<proteinExistence type="predicted"/>
<organism evidence="2 3">
    <name type="scientific">Rhizobium hainanense</name>
    <dbReference type="NCBI Taxonomy" id="52131"/>
    <lineage>
        <taxon>Bacteria</taxon>
        <taxon>Pseudomonadati</taxon>
        <taxon>Pseudomonadota</taxon>
        <taxon>Alphaproteobacteria</taxon>
        <taxon>Hyphomicrobiales</taxon>
        <taxon>Rhizobiaceae</taxon>
        <taxon>Rhizobium/Agrobacterium group</taxon>
        <taxon>Rhizobium</taxon>
    </lineage>
</organism>
<evidence type="ECO:0000313" key="3">
    <source>
        <dbReference type="Proteomes" id="UP000186228"/>
    </source>
</evidence>
<dbReference type="Gene3D" id="2.40.100.20">
    <property type="match status" value="1"/>
</dbReference>
<sequence length="160" mass="17451">MTKRQLIAAASILSVAGVGTVDVLRAQSGDAAIHEELRKPSGNKIAIRIEGKMFTIDLYDNATAGDLVTKLPLTVKVSDYPGYDEKLLRLKEGLSMKGAPKGDEPEIPEVGYYEPGRWIALYYGPIGYWPGKVPLGRIHASVDEIRTIPESASVTIENIR</sequence>
<dbReference type="Pfam" id="PF18050">
    <property type="entry name" value="Cyclophil_like2"/>
    <property type="match status" value="1"/>
</dbReference>
<dbReference type="InterPro" id="IPR029000">
    <property type="entry name" value="Cyclophilin-like_dom_sf"/>
</dbReference>
<dbReference type="InterPro" id="IPR041183">
    <property type="entry name" value="Cyclophilin-like"/>
</dbReference>